<organism evidence="3 4">
    <name type="scientific">Roseateles flavus</name>
    <dbReference type="NCBI Taxonomy" id="3149041"/>
    <lineage>
        <taxon>Bacteria</taxon>
        <taxon>Pseudomonadati</taxon>
        <taxon>Pseudomonadota</taxon>
        <taxon>Betaproteobacteria</taxon>
        <taxon>Burkholderiales</taxon>
        <taxon>Sphaerotilaceae</taxon>
        <taxon>Roseateles</taxon>
    </lineage>
</organism>
<accession>A0ABV0GI38</accession>
<dbReference type="RefSeq" id="WP_347611819.1">
    <property type="nucleotide sequence ID" value="NZ_JBDPZC010000009.1"/>
</dbReference>
<reference evidence="3 4" key="1">
    <citation type="submission" date="2024-05" db="EMBL/GenBank/DDBJ databases">
        <title>Roseateles sp. 2.12 16S ribosomal RNA gene Genome sequencing and assembly.</title>
        <authorList>
            <person name="Woo H."/>
        </authorList>
    </citation>
    <scope>NUCLEOTIDE SEQUENCE [LARGE SCALE GENOMIC DNA]</scope>
    <source>
        <strain evidence="3 4">2.12</strain>
    </source>
</reference>
<dbReference type="InterPro" id="IPR011006">
    <property type="entry name" value="CheY-like_superfamily"/>
</dbReference>
<dbReference type="PANTHER" id="PTHR43228">
    <property type="entry name" value="TWO-COMPONENT RESPONSE REGULATOR"/>
    <property type="match status" value="1"/>
</dbReference>
<dbReference type="SUPFAM" id="SSF52172">
    <property type="entry name" value="CheY-like"/>
    <property type="match status" value="1"/>
</dbReference>
<comment type="caution">
    <text evidence="3">The sequence shown here is derived from an EMBL/GenBank/DDBJ whole genome shotgun (WGS) entry which is preliminary data.</text>
</comment>
<dbReference type="CDD" id="cd00156">
    <property type="entry name" value="REC"/>
    <property type="match status" value="1"/>
</dbReference>
<evidence type="ECO:0000313" key="3">
    <source>
        <dbReference type="EMBL" id="MEO3714742.1"/>
    </source>
</evidence>
<evidence type="ECO:0000259" key="2">
    <source>
        <dbReference type="PROSITE" id="PS50110"/>
    </source>
</evidence>
<dbReference type="Proteomes" id="UP001462640">
    <property type="component" value="Unassembled WGS sequence"/>
</dbReference>
<evidence type="ECO:0000256" key="1">
    <source>
        <dbReference type="PROSITE-ProRule" id="PRU00169"/>
    </source>
</evidence>
<proteinExistence type="predicted"/>
<dbReference type="InterPro" id="IPR052048">
    <property type="entry name" value="ST_Response_Regulator"/>
</dbReference>
<dbReference type="SMART" id="SM00448">
    <property type="entry name" value="REC"/>
    <property type="match status" value="1"/>
</dbReference>
<feature type="modified residue" description="4-aspartylphosphate" evidence="1">
    <location>
        <position position="62"/>
    </location>
</feature>
<evidence type="ECO:0000313" key="4">
    <source>
        <dbReference type="Proteomes" id="UP001462640"/>
    </source>
</evidence>
<dbReference type="EMBL" id="JBDPZC010000009">
    <property type="protein sequence ID" value="MEO3714742.1"/>
    <property type="molecule type" value="Genomic_DNA"/>
</dbReference>
<gene>
    <name evidence="3" type="ORF">ABDJ40_18395</name>
</gene>
<dbReference type="PANTHER" id="PTHR43228:SF1">
    <property type="entry name" value="TWO-COMPONENT RESPONSE REGULATOR ARR22"/>
    <property type="match status" value="1"/>
</dbReference>
<feature type="domain" description="Response regulatory" evidence="2">
    <location>
        <begin position="10"/>
        <end position="128"/>
    </location>
</feature>
<keyword evidence="4" id="KW-1185">Reference proteome</keyword>
<dbReference type="InterPro" id="IPR001789">
    <property type="entry name" value="Sig_transdc_resp-reg_receiver"/>
</dbReference>
<name>A0ABV0GI38_9BURK</name>
<dbReference type="Pfam" id="PF00072">
    <property type="entry name" value="Response_reg"/>
    <property type="match status" value="1"/>
</dbReference>
<dbReference type="PROSITE" id="PS50110">
    <property type="entry name" value="RESPONSE_REGULATORY"/>
    <property type="match status" value="1"/>
</dbReference>
<sequence>MVDSNPTPLRVLVVDDSRAIQAIITRVLQNAGLGPMVVETAGNGEQALRMVTAHPPDLVISDWHMPVVSGIEMLQTLRQLGGGMVKVGFVTTETAERHLDQARSNGAVFVINKPFKDEELLQEVQKALAARVEQLKAPPPPPPPPLAPPALSSEGALHALVKLQLGQIPFRLVEAPGQSLDDLKLPHDLAMYALDGQKTPFALGILDVNACCILGGGGARLQPPPVRQAMQAARPTPEMMQFADHFLRSAAGILARGESGGAPALRIVNLTPKPFDKLQGLLLRNHGRSDYRIAVPGYGEGRLAFIRC</sequence>
<protein>
    <submittedName>
        <fullName evidence="3">Response regulator</fullName>
    </submittedName>
</protein>
<dbReference type="Gene3D" id="3.40.50.2300">
    <property type="match status" value="1"/>
</dbReference>
<keyword evidence="1" id="KW-0597">Phosphoprotein</keyword>